<keyword evidence="2" id="KW-1185">Reference proteome</keyword>
<reference evidence="1" key="1">
    <citation type="submission" date="2024-09" db="EMBL/GenBank/DDBJ databases">
        <title>Draft Genome Sequences of Neofusicoccum parvum.</title>
        <authorList>
            <person name="Ashida A."/>
            <person name="Camagna M."/>
            <person name="Tanaka A."/>
            <person name="Takemoto D."/>
        </authorList>
    </citation>
    <scope>NUCLEOTIDE SEQUENCE</scope>
    <source>
        <strain evidence="1">PPO83</strain>
    </source>
</reference>
<gene>
    <name evidence="1" type="primary">g213</name>
    <name evidence="1" type="ORF">NpPPO83_00000213</name>
</gene>
<proteinExistence type="predicted"/>
<evidence type="ECO:0000313" key="1">
    <source>
        <dbReference type="EMBL" id="GME31915.1"/>
    </source>
</evidence>
<evidence type="ECO:0000313" key="2">
    <source>
        <dbReference type="Proteomes" id="UP001165186"/>
    </source>
</evidence>
<protein>
    <submittedName>
        <fullName evidence="1">Uncharacterized protein</fullName>
    </submittedName>
</protein>
<name>A0ACB5S9K5_9PEZI</name>
<comment type="caution">
    <text evidence="1">The sequence shown here is derived from an EMBL/GenBank/DDBJ whole genome shotgun (WGS) entry which is preliminary data.</text>
</comment>
<sequence length="899" mass="99034">MSSLPAKPTSSSSSSAPAPAQPAAAVPNTAAGQPVAPRKRRRRAPATGATEDCFTCRKRQAKCDRRRPYCTQCIDLGKECSGYRTTLTWGVGVASRGKLRGMSLPVPKSPSSPPSQTPRERAQSMSHAKTAQAQQAAQQASLPSPQAFEQVRRASHVSQVSQASQASDVKSPSPIRSPPMHEYAGLDPTSPISIPPPPPQHLGWHLPGFGEHLDGYGGPAARKPRPQLPVKPLHKLHTSLAGSYDDTGLSTSTGPLSSYSDSVLGDYPSPSEFPGTPDDFTFADPMIQSYNEHYMHQRPSMSSSTESLVFHDAPRSYPMICEDLSSSISSDQSLQDFSEMSHMQPASYSQSGFSDMFFPGGLAAAAGPNFAHIPGYSYSRGSKQPPPDPMPESLGSSSEPGVAPALAPPARRLSPRMQFLLDYYDKAICPVLVAFDGPSNPYRMHVIPLALESDGLQNAIAALSINNIRMRQSTEAKFLALSKGQRISNSALLPEWVYARLTADEIREMHGEPSTEETHYKTTSIQLLNRQLADPLHAKDDSVLATLLILCLFHVCDSGFSKFRTQLAGVQKLLSMRDRSMQSGFIGWIEMFFTWFDVMTSTVNDRETQMKGDALDMMDLSTNLGALEHLAGCEGRLFKLIARLGRLNLLSQNRPVSSRSDSTPRLSPSYSRRGADYYSMQGYDRLDGNGWGSPAAQHQQNPLDIVDADQRHEFWSEWREIRERLQQWELEPAGRGAAMCDAGPYALPPGQRDILHISESFRYSALLYTERLAHPNLPSSSLNFQNLVAQALFHISQIGITSCVNKFLLWPLFITGTECVDESHRALVRQRCIEIQRESGFFNNLSGLEVLERTWREDDAGRNESEAEVAAEAARLGAGKQAFRWRKAMDRMDGEYILI</sequence>
<accession>A0ACB5S9K5</accession>
<organism evidence="1 2">
    <name type="scientific">Neofusicoccum parvum</name>
    <dbReference type="NCBI Taxonomy" id="310453"/>
    <lineage>
        <taxon>Eukaryota</taxon>
        <taxon>Fungi</taxon>
        <taxon>Dikarya</taxon>
        <taxon>Ascomycota</taxon>
        <taxon>Pezizomycotina</taxon>
        <taxon>Dothideomycetes</taxon>
        <taxon>Dothideomycetes incertae sedis</taxon>
        <taxon>Botryosphaeriales</taxon>
        <taxon>Botryosphaeriaceae</taxon>
        <taxon>Neofusicoccum</taxon>
    </lineage>
</organism>
<dbReference type="Proteomes" id="UP001165186">
    <property type="component" value="Unassembled WGS sequence"/>
</dbReference>
<dbReference type="EMBL" id="BSXG01000059">
    <property type="protein sequence ID" value="GME31915.1"/>
    <property type="molecule type" value="Genomic_DNA"/>
</dbReference>